<feature type="region of interest" description="Disordered" evidence="1">
    <location>
        <begin position="473"/>
        <end position="553"/>
    </location>
</feature>
<sequence>MASISKARPYNNSQHRPISRPAPAIGIEHGEDSQCQEAVSGKRLARPPTIRTTIPPRPPQTGRGGQPGRGRGGRHTRERGGYNGGRNPNGGDDRGVADPGAGRSEQPGATGFRRPNGDSHPRRATYSNASWHRNHQGSTSSTQNPVTTASTTSRPKFSDGLHEFSIHTLPPRPSSSFSAALHTADRGGLGQPFAGSNDRSRAGEESSSTDKHTALAPGTQPQHPAYQKQHNIGDEGVAATFSGMYFPYTRFRGGLVQHPPSWATQTVMDPGPQSYTQPLPALPIPAPSPAPPDATTDQHLLPIPSPRSDADDPRPAKRQRRHGPSEESSLSTPQSSAMDWHPSASETQGDSQEISMLPGEYTSSRSSPSAPPYVPHLPKTNEPVTIKQERLSPSPPTLFPSAKQVTSGSRRHAPMPENCMRTNPDYKKCRNTWRNQMCGELVRKGLRVVRSFIRDDGLVIDWESTEPVMSDTLLPLSQTPLPPHTEQQYTSLSHHSPHSDPKPSSVAHHQSQTDMRPTSRDLQAVAPKRKRKRRNRSMRPTISPSDMSQYKHVQDDHGRDVIMIDNDEDVQESSPTVTRPTTPTISSSHSLPPQPSTLASSTEPDINDFPSGNGLSPTNPTGSPPFWLLDSASLISFGEGTRDEPPHLTGKSTGPVKTPLARFNESLAEKRRARLAAEGGETSEHRVEGNDNVAAGTTLYPGSAAEAEMDLSGDFGSSASHADGDEDWAEGTDLEDAALEYLKRYIFAFDKDRLALSKAYSADATFSFQRLIPRIGDDKPPAVFDKSELTRDRHNIASVLSQDSMDTVDYGPSHLRFCSAEEPLDLQYDVVCLEHSRVLLVAHASLRHTQLGAVGDGMEVDNEQDRRPFGVTMSFVLRRRTDSDVDGVAMDEFAGGRLEDRLYGTWPLVATAHQMIVRLNSSTC</sequence>
<feature type="compositionally biased region" description="Basic residues" evidence="1">
    <location>
        <begin position="527"/>
        <end position="537"/>
    </location>
</feature>
<evidence type="ECO:0000313" key="3">
    <source>
        <dbReference type="Proteomes" id="UP000053927"/>
    </source>
</evidence>
<dbReference type="AlphaFoldDB" id="R7S1J3"/>
<dbReference type="KEGG" id="shs:STEHIDRAFT_150627"/>
<evidence type="ECO:0000256" key="1">
    <source>
        <dbReference type="SAM" id="MobiDB-lite"/>
    </source>
</evidence>
<dbReference type="OrthoDB" id="3265156at2759"/>
<accession>R7S1J3</accession>
<reference evidence="3" key="1">
    <citation type="journal article" date="2012" name="Science">
        <title>The Paleozoic origin of enzymatic lignin decomposition reconstructed from 31 fungal genomes.</title>
        <authorList>
            <person name="Floudas D."/>
            <person name="Binder M."/>
            <person name="Riley R."/>
            <person name="Barry K."/>
            <person name="Blanchette R.A."/>
            <person name="Henrissat B."/>
            <person name="Martinez A.T."/>
            <person name="Otillar R."/>
            <person name="Spatafora J.W."/>
            <person name="Yadav J.S."/>
            <person name="Aerts A."/>
            <person name="Benoit I."/>
            <person name="Boyd A."/>
            <person name="Carlson A."/>
            <person name="Copeland A."/>
            <person name="Coutinho P.M."/>
            <person name="de Vries R.P."/>
            <person name="Ferreira P."/>
            <person name="Findley K."/>
            <person name="Foster B."/>
            <person name="Gaskell J."/>
            <person name="Glotzer D."/>
            <person name="Gorecki P."/>
            <person name="Heitman J."/>
            <person name="Hesse C."/>
            <person name="Hori C."/>
            <person name="Igarashi K."/>
            <person name="Jurgens J.A."/>
            <person name="Kallen N."/>
            <person name="Kersten P."/>
            <person name="Kohler A."/>
            <person name="Kuees U."/>
            <person name="Kumar T.K.A."/>
            <person name="Kuo A."/>
            <person name="LaButti K."/>
            <person name="Larrondo L.F."/>
            <person name="Lindquist E."/>
            <person name="Ling A."/>
            <person name="Lombard V."/>
            <person name="Lucas S."/>
            <person name="Lundell T."/>
            <person name="Martin R."/>
            <person name="McLaughlin D.J."/>
            <person name="Morgenstern I."/>
            <person name="Morin E."/>
            <person name="Murat C."/>
            <person name="Nagy L.G."/>
            <person name="Nolan M."/>
            <person name="Ohm R.A."/>
            <person name="Patyshakuliyeva A."/>
            <person name="Rokas A."/>
            <person name="Ruiz-Duenas F.J."/>
            <person name="Sabat G."/>
            <person name="Salamov A."/>
            <person name="Samejima M."/>
            <person name="Schmutz J."/>
            <person name="Slot J.C."/>
            <person name="St John F."/>
            <person name="Stenlid J."/>
            <person name="Sun H."/>
            <person name="Sun S."/>
            <person name="Syed K."/>
            <person name="Tsang A."/>
            <person name="Wiebenga A."/>
            <person name="Young D."/>
            <person name="Pisabarro A."/>
            <person name="Eastwood D.C."/>
            <person name="Martin F."/>
            <person name="Cullen D."/>
            <person name="Grigoriev I.V."/>
            <person name="Hibbett D.S."/>
        </authorList>
    </citation>
    <scope>NUCLEOTIDE SEQUENCE [LARGE SCALE GENOMIC DNA]</scope>
    <source>
        <strain evidence="3">FP-91666</strain>
    </source>
</reference>
<feature type="compositionally biased region" description="Low complexity" evidence="1">
    <location>
        <begin position="326"/>
        <end position="336"/>
    </location>
</feature>
<gene>
    <name evidence="2" type="ORF">STEHIDRAFT_150627</name>
</gene>
<feature type="region of interest" description="Disordered" evidence="1">
    <location>
        <begin position="568"/>
        <end position="659"/>
    </location>
</feature>
<feature type="compositionally biased region" description="Pro residues" evidence="1">
    <location>
        <begin position="280"/>
        <end position="292"/>
    </location>
</feature>
<dbReference type="EMBL" id="JH687398">
    <property type="protein sequence ID" value="EIM80452.1"/>
    <property type="molecule type" value="Genomic_DNA"/>
</dbReference>
<feature type="compositionally biased region" description="Polar residues" evidence="1">
    <location>
        <begin position="538"/>
        <end position="548"/>
    </location>
</feature>
<feature type="compositionally biased region" description="Polar residues" evidence="1">
    <location>
        <begin position="125"/>
        <end position="155"/>
    </location>
</feature>
<feature type="compositionally biased region" description="Basic and acidic residues" evidence="1">
    <location>
        <begin position="156"/>
        <end position="165"/>
    </location>
</feature>
<keyword evidence="3" id="KW-1185">Reference proteome</keyword>
<feature type="compositionally biased region" description="Polar residues" evidence="1">
    <location>
        <begin position="344"/>
        <end position="354"/>
    </location>
</feature>
<protein>
    <recommendedName>
        <fullName evidence="4">NTF2 domain-containing protein</fullName>
    </recommendedName>
</protein>
<feature type="compositionally biased region" description="Basic and acidic residues" evidence="1">
    <location>
        <begin position="198"/>
        <end position="213"/>
    </location>
</feature>
<evidence type="ECO:0000313" key="2">
    <source>
        <dbReference type="EMBL" id="EIM80452.1"/>
    </source>
</evidence>
<dbReference type="Gene3D" id="3.10.450.50">
    <property type="match status" value="1"/>
</dbReference>
<proteinExistence type="predicted"/>
<dbReference type="Proteomes" id="UP000053927">
    <property type="component" value="Unassembled WGS sequence"/>
</dbReference>
<feature type="compositionally biased region" description="Low complexity" evidence="1">
    <location>
        <begin position="573"/>
        <end position="591"/>
    </location>
</feature>
<name>R7S1J3_STEHR</name>
<dbReference type="GeneID" id="18800080"/>
<dbReference type="eggNOG" id="ENOG502SUE2">
    <property type="taxonomic scope" value="Eukaryota"/>
</dbReference>
<evidence type="ECO:0008006" key="4">
    <source>
        <dbReference type="Google" id="ProtNLM"/>
    </source>
</evidence>
<organism evidence="2 3">
    <name type="scientific">Stereum hirsutum (strain FP-91666)</name>
    <name type="common">White-rot fungus</name>
    <dbReference type="NCBI Taxonomy" id="721885"/>
    <lineage>
        <taxon>Eukaryota</taxon>
        <taxon>Fungi</taxon>
        <taxon>Dikarya</taxon>
        <taxon>Basidiomycota</taxon>
        <taxon>Agaricomycotina</taxon>
        <taxon>Agaricomycetes</taxon>
        <taxon>Russulales</taxon>
        <taxon>Stereaceae</taxon>
        <taxon>Stereum</taxon>
    </lineage>
</organism>
<feature type="region of interest" description="Disordered" evidence="1">
    <location>
        <begin position="262"/>
        <end position="419"/>
    </location>
</feature>
<feature type="compositionally biased region" description="Polar residues" evidence="1">
    <location>
        <begin position="507"/>
        <end position="516"/>
    </location>
</feature>
<dbReference type="RefSeq" id="XP_007310572.1">
    <property type="nucleotide sequence ID" value="XM_007310510.1"/>
</dbReference>
<feature type="compositionally biased region" description="Polar residues" evidence="1">
    <location>
        <begin position="262"/>
        <end position="277"/>
    </location>
</feature>
<feature type="region of interest" description="Disordered" evidence="1">
    <location>
        <begin position="1"/>
        <end position="228"/>
    </location>
</feature>